<dbReference type="PANTHER" id="PTHR35334:SF2">
    <property type="entry name" value="SERINE TRANSPORTER SDAC"/>
    <property type="match status" value="1"/>
</dbReference>
<comment type="caution">
    <text evidence="12">The sequence shown here is derived from an EMBL/GenBank/DDBJ whole genome shotgun (WGS) entry which is preliminary data.</text>
</comment>
<feature type="transmembrane region" description="Helical" evidence="11">
    <location>
        <begin position="254"/>
        <end position="276"/>
    </location>
</feature>
<evidence type="ECO:0000256" key="7">
    <source>
        <dbReference type="ARBA" id="ARBA00022970"/>
    </source>
</evidence>
<gene>
    <name evidence="12" type="ORF">IQK56_14855</name>
</gene>
<comment type="catalytic activity">
    <reaction evidence="10">
        <text>L-serine(in) + H(+)(in) = L-serine(out) + H(+)(out)</text>
        <dbReference type="Rhea" id="RHEA:28887"/>
        <dbReference type="ChEBI" id="CHEBI:15378"/>
        <dbReference type="ChEBI" id="CHEBI:33384"/>
    </reaction>
    <physiologicalReaction direction="right-to-left" evidence="10">
        <dbReference type="Rhea" id="RHEA:28889"/>
    </physiologicalReaction>
</comment>
<keyword evidence="9 11" id="KW-0472">Membrane</keyword>
<keyword evidence="6" id="KW-0769">Symport</keyword>
<feature type="transmembrane region" description="Helical" evidence="11">
    <location>
        <begin position="171"/>
        <end position="190"/>
    </location>
</feature>
<evidence type="ECO:0000256" key="6">
    <source>
        <dbReference type="ARBA" id="ARBA00022847"/>
    </source>
</evidence>
<dbReference type="RefSeq" id="WP_150676710.1">
    <property type="nucleotide sequence ID" value="NZ_JADDUM010000108.1"/>
</dbReference>
<comment type="subcellular location">
    <subcellularLocation>
        <location evidence="1">Cell inner membrane</location>
        <topology evidence="1">Multi-pass membrane protein</topology>
    </subcellularLocation>
</comment>
<dbReference type="InterPro" id="IPR018227">
    <property type="entry name" value="Amino_acid_transport_2"/>
</dbReference>
<sequence>MTDVRTPAAENPVEVENTVTTGWTKHDTTWMLGLYGTAIGAGTLFLPINAGVGGFWPLIVLALLAFPMTFFAHRGLTRFVLSGKSGDITEVVEEHFGVGAGKLITLLYFFAIFPILLVYSVALTNTLGSFMEHQLHMTPPPRAILSLVLILGLMAIVRCGQGVIVKAMSVLVYPFVAALLLLALSLIPNWNGAFFASASEGMPLPIFFKTLWLAIPVMVFSFNHSPIISAFAVDQKRVYGPQAERKSSGILATAHGMMVLTVMFFCFSCVLALSPADLAAAKAQNISILSYLANHFQTPVIAYAAPLIALVAITKSFLGHYIGASEGFQGLIVKSLRGRNRSMSAKWLERCTALFMVLTCWAVATFNPSILGMIETLGGPIIACLLFLMPMYAIRRVPSLRQYSGQVSNVFVVVIGLIALSAIVFSVLP</sequence>
<evidence type="ECO:0000256" key="8">
    <source>
        <dbReference type="ARBA" id="ARBA00022989"/>
    </source>
</evidence>
<feature type="transmembrane region" description="Helical" evidence="11">
    <location>
        <begin position="210"/>
        <end position="233"/>
    </location>
</feature>
<keyword evidence="3" id="KW-1003">Cell membrane</keyword>
<keyword evidence="2" id="KW-0813">Transport</keyword>
<name>A0ABR9ST66_9PSED</name>
<dbReference type="EMBL" id="JADDUM010000108">
    <property type="protein sequence ID" value="MBE8592108.1"/>
    <property type="molecule type" value="Genomic_DNA"/>
</dbReference>
<feature type="transmembrane region" description="Helical" evidence="11">
    <location>
        <begin position="142"/>
        <end position="159"/>
    </location>
</feature>
<evidence type="ECO:0000256" key="4">
    <source>
        <dbReference type="ARBA" id="ARBA00022519"/>
    </source>
</evidence>
<keyword evidence="4" id="KW-0997">Cell inner membrane</keyword>
<feature type="transmembrane region" description="Helical" evidence="11">
    <location>
        <begin position="370"/>
        <end position="389"/>
    </location>
</feature>
<keyword evidence="7" id="KW-0029">Amino-acid transport</keyword>
<evidence type="ECO:0000313" key="13">
    <source>
        <dbReference type="Proteomes" id="UP000613075"/>
    </source>
</evidence>
<feature type="transmembrane region" description="Helical" evidence="11">
    <location>
        <begin position="296"/>
        <end position="313"/>
    </location>
</feature>
<protein>
    <submittedName>
        <fullName evidence="12">HAAAP family serine/threonine permease</fullName>
    </submittedName>
</protein>
<feature type="transmembrane region" description="Helical" evidence="11">
    <location>
        <begin position="103"/>
        <end position="122"/>
    </location>
</feature>
<organism evidence="12 13">
    <name type="scientific">Pseudomonas cyclaminis</name>
    <dbReference type="NCBI Taxonomy" id="2781239"/>
    <lineage>
        <taxon>Bacteria</taxon>
        <taxon>Pseudomonadati</taxon>
        <taxon>Pseudomonadota</taxon>
        <taxon>Gammaproteobacteria</taxon>
        <taxon>Pseudomonadales</taxon>
        <taxon>Pseudomonadaceae</taxon>
        <taxon>Pseudomonas</taxon>
    </lineage>
</organism>
<evidence type="ECO:0000313" key="12">
    <source>
        <dbReference type="EMBL" id="MBE8592108.1"/>
    </source>
</evidence>
<evidence type="ECO:0000256" key="1">
    <source>
        <dbReference type="ARBA" id="ARBA00004429"/>
    </source>
</evidence>
<feature type="transmembrane region" description="Helical" evidence="11">
    <location>
        <begin position="410"/>
        <end position="428"/>
    </location>
</feature>
<evidence type="ECO:0000256" key="10">
    <source>
        <dbReference type="ARBA" id="ARBA00047996"/>
    </source>
</evidence>
<feature type="transmembrane region" description="Helical" evidence="11">
    <location>
        <begin position="30"/>
        <end position="48"/>
    </location>
</feature>
<evidence type="ECO:0000256" key="3">
    <source>
        <dbReference type="ARBA" id="ARBA00022475"/>
    </source>
</evidence>
<accession>A0ABR9ST66</accession>
<evidence type="ECO:0000256" key="11">
    <source>
        <dbReference type="SAM" id="Phobius"/>
    </source>
</evidence>
<feature type="transmembrane region" description="Helical" evidence="11">
    <location>
        <begin position="347"/>
        <end position="364"/>
    </location>
</feature>
<evidence type="ECO:0000256" key="9">
    <source>
        <dbReference type="ARBA" id="ARBA00023136"/>
    </source>
</evidence>
<keyword evidence="13" id="KW-1185">Reference proteome</keyword>
<feature type="transmembrane region" description="Helical" evidence="11">
    <location>
        <begin position="54"/>
        <end position="72"/>
    </location>
</feature>
<dbReference type="Proteomes" id="UP000613075">
    <property type="component" value="Unassembled WGS sequence"/>
</dbReference>
<keyword evidence="8 11" id="KW-1133">Transmembrane helix</keyword>
<dbReference type="InterPro" id="IPR004694">
    <property type="entry name" value="Hydroxy_aa_transpt"/>
</dbReference>
<evidence type="ECO:0000256" key="2">
    <source>
        <dbReference type="ARBA" id="ARBA00022448"/>
    </source>
</evidence>
<proteinExistence type="predicted"/>
<reference evidence="12 13" key="1">
    <citation type="submission" date="2020-10" db="EMBL/GenBank/DDBJ databases">
        <title>The draft genomes of Cyclamen pathogen Pseudomonas sp.</title>
        <authorList>
            <person name="Fujikawa T."/>
            <person name="Sawada H."/>
        </authorList>
    </citation>
    <scope>NUCLEOTIDE SEQUENCE [LARGE SCALE GENOMIC DNA]</scope>
    <source>
        <strain evidence="12 13">MAFF 301449</strain>
    </source>
</reference>
<dbReference type="NCBIfam" id="TIGR00814">
    <property type="entry name" value="stp"/>
    <property type="match status" value="1"/>
</dbReference>
<evidence type="ECO:0000256" key="5">
    <source>
        <dbReference type="ARBA" id="ARBA00022692"/>
    </source>
</evidence>
<keyword evidence="5 11" id="KW-0812">Transmembrane</keyword>
<dbReference type="PANTHER" id="PTHR35334">
    <property type="entry name" value="SERINE TRANSPORTER"/>
    <property type="match status" value="1"/>
</dbReference>